<feature type="transmembrane region" description="Helical" evidence="7">
    <location>
        <begin position="307"/>
        <end position="329"/>
    </location>
</feature>
<dbReference type="eggNOG" id="COG2148">
    <property type="taxonomic scope" value="Bacteria"/>
</dbReference>
<gene>
    <name evidence="9" type="ordered locus">Acel_1939</name>
</gene>
<dbReference type="HOGENOM" id="CLU_024920_3_4_11"/>
<feature type="transmembrane region" description="Helical" evidence="7">
    <location>
        <begin position="129"/>
        <end position="149"/>
    </location>
</feature>
<dbReference type="PANTHER" id="PTHR30576">
    <property type="entry name" value="COLANIC BIOSYNTHESIS UDP-GLUCOSE LIPID CARRIER TRANSFERASE"/>
    <property type="match status" value="1"/>
</dbReference>
<dbReference type="InterPro" id="IPR017475">
    <property type="entry name" value="EPS_sugar_tfrase"/>
</dbReference>
<dbReference type="RefSeq" id="WP_011720774.1">
    <property type="nucleotide sequence ID" value="NC_008578.1"/>
</dbReference>
<evidence type="ECO:0000256" key="1">
    <source>
        <dbReference type="ARBA" id="ARBA00004141"/>
    </source>
</evidence>
<keyword evidence="5 7" id="KW-1133">Transmembrane helix</keyword>
<dbReference type="STRING" id="351607.Acel_1939"/>
<dbReference type="AlphaFoldDB" id="A0LWA1"/>
<evidence type="ECO:0000256" key="4">
    <source>
        <dbReference type="ARBA" id="ARBA00022692"/>
    </source>
</evidence>
<keyword evidence="4 7" id="KW-0812">Transmembrane</keyword>
<reference evidence="9 10" key="1">
    <citation type="journal article" date="2009" name="Genome Res.">
        <title>Complete genome of the cellulolytic thermophile Acidothermus cellulolyticus 11B provides insights into its ecophysiological and evolutionary adaptations.</title>
        <authorList>
            <person name="Barabote R.D."/>
            <person name="Xie G."/>
            <person name="Leu D.H."/>
            <person name="Normand P."/>
            <person name="Necsulea A."/>
            <person name="Daubin V."/>
            <person name="Medigue C."/>
            <person name="Adney W.S."/>
            <person name="Xu X.C."/>
            <person name="Lapidus A."/>
            <person name="Parales R.E."/>
            <person name="Detter C."/>
            <person name="Pujic P."/>
            <person name="Bruce D."/>
            <person name="Lavire C."/>
            <person name="Challacombe J.F."/>
            <person name="Brettin T.S."/>
            <person name="Berry A.M."/>
        </authorList>
    </citation>
    <scope>NUCLEOTIDE SEQUENCE [LARGE SCALE GENOMIC DNA]</scope>
    <source>
        <strain evidence="10">ATCC 43068 / DSM 8971 / 11B</strain>
    </source>
</reference>
<keyword evidence="3 9" id="KW-0808">Transferase</keyword>
<dbReference type="EC" id="2.7.8.6" evidence="9"/>
<dbReference type="PANTHER" id="PTHR30576:SF10">
    <property type="entry name" value="SLL5057 PROTEIN"/>
    <property type="match status" value="1"/>
</dbReference>
<organism evidence="9 10">
    <name type="scientific">Acidothermus cellulolyticus (strain ATCC 43068 / DSM 8971 / 11B)</name>
    <dbReference type="NCBI Taxonomy" id="351607"/>
    <lineage>
        <taxon>Bacteria</taxon>
        <taxon>Bacillati</taxon>
        <taxon>Actinomycetota</taxon>
        <taxon>Actinomycetes</taxon>
        <taxon>Acidothermales</taxon>
        <taxon>Acidothermaceae</taxon>
        <taxon>Acidothermus</taxon>
    </lineage>
</organism>
<evidence type="ECO:0000259" key="8">
    <source>
        <dbReference type="Pfam" id="PF02397"/>
    </source>
</evidence>
<keyword evidence="6 7" id="KW-0472">Membrane</keyword>
<accession>A0LWA1</accession>
<comment type="subcellular location">
    <subcellularLocation>
        <location evidence="1">Membrane</location>
        <topology evidence="1">Multi-pass membrane protein</topology>
    </subcellularLocation>
</comment>
<evidence type="ECO:0000256" key="5">
    <source>
        <dbReference type="ARBA" id="ARBA00022989"/>
    </source>
</evidence>
<feature type="transmembrane region" description="Helical" evidence="7">
    <location>
        <begin position="68"/>
        <end position="89"/>
    </location>
</feature>
<feature type="transmembrane region" description="Helical" evidence="7">
    <location>
        <begin position="101"/>
        <end position="123"/>
    </location>
</feature>
<evidence type="ECO:0000313" key="9">
    <source>
        <dbReference type="EMBL" id="ABK53711.1"/>
    </source>
</evidence>
<feature type="transmembrane region" description="Helical" evidence="7">
    <location>
        <begin position="37"/>
        <end position="56"/>
    </location>
</feature>
<dbReference type="Proteomes" id="UP000008221">
    <property type="component" value="Chromosome"/>
</dbReference>
<dbReference type="KEGG" id="ace:Acel_1939"/>
<dbReference type="Pfam" id="PF02397">
    <property type="entry name" value="Bac_transf"/>
    <property type="match status" value="1"/>
</dbReference>
<comment type="similarity">
    <text evidence="2">Belongs to the bacterial sugar transferase family.</text>
</comment>
<keyword evidence="10" id="KW-1185">Reference proteome</keyword>
<dbReference type="GO" id="GO:0016020">
    <property type="term" value="C:membrane"/>
    <property type="evidence" value="ECO:0007669"/>
    <property type="project" value="UniProtKB-SubCell"/>
</dbReference>
<sequence length="496" mass="54171">MVVLDEVSTLPRRTDRVLRTTRSRRAVRDRLSFLRRYGRVLAVAEGVIAALAVLVYSSGYAGRVDRAAWLQVVALGLGWPATLALLRAYEPRFLGLGSEEYRRVVHAGLGLTACIATAGYATSSLGGRGVALFAVPGAMTATLVTRYGARKWLHFQRRQGRHLQRVLIVGHDATAAELAEAMRREAYAGLFVVGACVPGGKAGSHHRLDAAGVPVIDDLESVTRAVVAVDAAAVAVLPCPELCGPKLRKLGWDLEAAGVDLIVAPTIVDVTGPRIHIRPLAGLPLLHVEAPEFHGFRRVLKEAFDRFAAAIALIVLSPLLLAVAIAVVATSDGGAFFCQQRVGKGGKSFRMYKFRSMYADAEHRLTELLDKNKHGATGVLFKLVDDPRVTPVGRFLRRYSLDELPQLVNVLLGHMSLVGPRPPLAREVAMYGPEAKRRLLVKPGLTGLWQISGRSDLDWQTSVRLDLWYVENWSFWLDLMILWKTAFAVVRGSGAY</sequence>
<name>A0LWA1_ACIC1</name>
<dbReference type="InParanoid" id="A0LWA1"/>
<proteinExistence type="inferred from homology"/>
<evidence type="ECO:0000256" key="2">
    <source>
        <dbReference type="ARBA" id="ARBA00006464"/>
    </source>
</evidence>
<dbReference type="EMBL" id="CP000481">
    <property type="protein sequence ID" value="ABK53711.1"/>
    <property type="molecule type" value="Genomic_DNA"/>
</dbReference>
<evidence type="ECO:0000313" key="10">
    <source>
        <dbReference type="Proteomes" id="UP000008221"/>
    </source>
</evidence>
<dbReference type="GO" id="GO:0047360">
    <property type="term" value="F:undecaprenyl-phosphate galactose phosphotransferase activity"/>
    <property type="evidence" value="ECO:0007669"/>
    <property type="project" value="UniProtKB-EC"/>
</dbReference>
<evidence type="ECO:0000256" key="7">
    <source>
        <dbReference type="SAM" id="Phobius"/>
    </source>
</evidence>
<feature type="domain" description="Bacterial sugar transferase" evidence="8">
    <location>
        <begin position="301"/>
        <end position="490"/>
    </location>
</feature>
<protein>
    <submittedName>
        <fullName evidence="9">Undecaprenyl-phosphate galactose phosphotransferase</fullName>
        <ecNumber evidence="9">2.7.8.6</ecNumber>
    </submittedName>
</protein>
<dbReference type="NCBIfam" id="TIGR03025">
    <property type="entry name" value="EPS_sugtrans"/>
    <property type="match status" value="1"/>
</dbReference>
<evidence type="ECO:0000256" key="6">
    <source>
        <dbReference type="ARBA" id="ARBA00023136"/>
    </source>
</evidence>
<dbReference type="InterPro" id="IPR003362">
    <property type="entry name" value="Bact_transf"/>
</dbReference>
<evidence type="ECO:0000256" key="3">
    <source>
        <dbReference type="ARBA" id="ARBA00022679"/>
    </source>
</evidence>